<evidence type="ECO:0000256" key="8">
    <source>
        <dbReference type="SAM" id="MobiDB-lite"/>
    </source>
</evidence>
<evidence type="ECO:0000256" key="2">
    <source>
        <dbReference type="ARBA" id="ARBA00022527"/>
    </source>
</evidence>
<feature type="compositionally biased region" description="Pro residues" evidence="8">
    <location>
        <begin position="444"/>
        <end position="459"/>
    </location>
</feature>
<dbReference type="EC" id="2.7.11.1" evidence="1"/>
<accession>A0ABV5SME4</accession>
<dbReference type="PRINTS" id="PR01217">
    <property type="entry name" value="PRICHEXTENSN"/>
</dbReference>
<sequence>MEVPGYTEIRELGHGGTGRVMLAVRDSDGESVAIKHLSEPLRADEEFVGRFRAEAEVIREIDSPHTARLLEYVEGEDDAVIVMELVDGVTLRRLLEHEGATGPEAALVVLKGALLGLAEAHQRGVVHRDFKPENVIITQDGESKLVDFGVAAHFGETASLVGTPSYMAPEQWEDAPAGPATDVYAATLVFYECLTGHRAFHGENVAALAYQHQHVPPPLEDVDEPLRPLLEHGLAKDPAGRPGSAEAFLTELEEVALATYGEEWDQRGRAGLGALAVPLAALLPRAETAAAESTTTVFKTTLTPAGKFVVTGGLVLATAAAVTSAFVIWADAPGPGPGVALPPGTSSPAGTLAPASPTSAAPTSAPPTSAAPTSLGPTPSESVTGTPPVTYVGEPSTVPSVPPVVRPTGGGPRTEPPAPTRQPTGRPTTRQPTASNRPTARPTTRPPTSEPPATRPPTTRPSTSEPPATRPPTTRPPETRPPTTSAPDPGTQPPVRNKPLISVSVKVSVNVPLLSGKGDGVLDADVGLGLGSSLLGLVVVPGSVLVGRQIVVRRVRRPRDNEKS</sequence>
<reference evidence="10 11" key="1">
    <citation type="submission" date="2024-09" db="EMBL/GenBank/DDBJ databases">
        <authorList>
            <person name="Sun Q."/>
            <person name="Mori K."/>
        </authorList>
    </citation>
    <scope>NUCLEOTIDE SEQUENCE [LARGE SCALE GENOMIC DNA]</scope>
    <source>
        <strain evidence="10 11">JCM 3143</strain>
    </source>
</reference>
<keyword evidence="3" id="KW-0808">Transferase</keyword>
<dbReference type="PROSITE" id="PS50011">
    <property type="entry name" value="PROTEIN_KINASE_DOM"/>
    <property type="match status" value="1"/>
</dbReference>
<dbReference type="InterPro" id="IPR008271">
    <property type="entry name" value="Ser/Thr_kinase_AS"/>
</dbReference>
<dbReference type="CDD" id="cd14014">
    <property type="entry name" value="STKc_PknB_like"/>
    <property type="match status" value="1"/>
</dbReference>
<evidence type="ECO:0000256" key="3">
    <source>
        <dbReference type="ARBA" id="ARBA00022679"/>
    </source>
</evidence>
<dbReference type="PROSITE" id="PS00108">
    <property type="entry name" value="PROTEIN_KINASE_ST"/>
    <property type="match status" value="1"/>
</dbReference>
<keyword evidence="5 10" id="KW-0418">Kinase</keyword>
<dbReference type="PANTHER" id="PTHR43289:SF6">
    <property type="entry name" value="SERINE_THREONINE-PROTEIN KINASE NEKL-3"/>
    <property type="match status" value="1"/>
</dbReference>
<protein>
    <recommendedName>
        <fullName evidence="1">non-specific serine/threonine protein kinase</fullName>
        <ecNumber evidence="1">2.7.11.1</ecNumber>
    </recommendedName>
</protein>
<name>A0ABV5SME4_9ACTN</name>
<feature type="domain" description="Protein kinase" evidence="9">
    <location>
        <begin position="6"/>
        <end position="257"/>
    </location>
</feature>
<dbReference type="PANTHER" id="PTHR43289">
    <property type="entry name" value="MITOGEN-ACTIVATED PROTEIN KINASE KINASE KINASE 20-RELATED"/>
    <property type="match status" value="1"/>
</dbReference>
<gene>
    <name evidence="10" type="ORF">ACFFSA_51810</name>
</gene>
<dbReference type="Gene3D" id="1.10.510.10">
    <property type="entry name" value="Transferase(Phosphotransferase) domain 1"/>
    <property type="match status" value="1"/>
</dbReference>
<organism evidence="10 11">
    <name type="scientific">Nonomuraea helvata</name>
    <dbReference type="NCBI Taxonomy" id="37484"/>
    <lineage>
        <taxon>Bacteria</taxon>
        <taxon>Bacillati</taxon>
        <taxon>Actinomycetota</taxon>
        <taxon>Actinomycetes</taxon>
        <taxon>Streptosporangiales</taxon>
        <taxon>Streptosporangiaceae</taxon>
        <taxon>Nonomuraea</taxon>
    </lineage>
</organism>
<dbReference type="Proteomes" id="UP001589532">
    <property type="component" value="Unassembled WGS sequence"/>
</dbReference>
<evidence type="ECO:0000256" key="6">
    <source>
        <dbReference type="ARBA" id="ARBA00022840"/>
    </source>
</evidence>
<feature type="binding site" evidence="7">
    <location>
        <position position="35"/>
    </location>
    <ligand>
        <name>ATP</name>
        <dbReference type="ChEBI" id="CHEBI:30616"/>
    </ligand>
</feature>
<keyword evidence="11" id="KW-1185">Reference proteome</keyword>
<feature type="compositionally biased region" description="Low complexity" evidence="8">
    <location>
        <begin position="421"/>
        <end position="443"/>
    </location>
</feature>
<proteinExistence type="predicted"/>
<feature type="compositionally biased region" description="Low complexity" evidence="8">
    <location>
        <begin position="339"/>
        <end position="380"/>
    </location>
</feature>
<dbReference type="EMBL" id="JBHMBW010000106">
    <property type="protein sequence ID" value="MFB9631601.1"/>
    <property type="molecule type" value="Genomic_DNA"/>
</dbReference>
<evidence type="ECO:0000313" key="10">
    <source>
        <dbReference type="EMBL" id="MFB9631601.1"/>
    </source>
</evidence>
<dbReference type="PROSITE" id="PS00107">
    <property type="entry name" value="PROTEIN_KINASE_ATP"/>
    <property type="match status" value="1"/>
</dbReference>
<keyword evidence="6 7" id="KW-0067">ATP-binding</keyword>
<dbReference type="Pfam" id="PF00069">
    <property type="entry name" value="Pkinase"/>
    <property type="match status" value="1"/>
</dbReference>
<comment type="caution">
    <text evidence="10">The sequence shown here is derived from an EMBL/GenBank/DDBJ whole genome shotgun (WGS) entry which is preliminary data.</text>
</comment>
<feature type="region of interest" description="Disordered" evidence="8">
    <location>
        <begin position="339"/>
        <end position="497"/>
    </location>
</feature>
<dbReference type="InterPro" id="IPR000719">
    <property type="entry name" value="Prot_kinase_dom"/>
</dbReference>
<dbReference type="InterPro" id="IPR017441">
    <property type="entry name" value="Protein_kinase_ATP_BS"/>
</dbReference>
<evidence type="ECO:0000256" key="1">
    <source>
        <dbReference type="ARBA" id="ARBA00012513"/>
    </source>
</evidence>
<evidence type="ECO:0000259" key="9">
    <source>
        <dbReference type="PROSITE" id="PS50011"/>
    </source>
</evidence>
<evidence type="ECO:0000313" key="11">
    <source>
        <dbReference type="Proteomes" id="UP001589532"/>
    </source>
</evidence>
<keyword evidence="4 7" id="KW-0547">Nucleotide-binding</keyword>
<dbReference type="GO" id="GO:0016301">
    <property type="term" value="F:kinase activity"/>
    <property type="evidence" value="ECO:0007669"/>
    <property type="project" value="UniProtKB-KW"/>
</dbReference>
<evidence type="ECO:0000256" key="5">
    <source>
        <dbReference type="ARBA" id="ARBA00022777"/>
    </source>
</evidence>
<evidence type="ECO:0000256" key="7">
    <source>
        <dbReference type="PROSITE-ProRule" id="PRU10141"/>
    </source>
</evidence>
<evidence type="ECO:0000256" key="4">
    <source>
        <dbReference type="ARBA" id="ARBA00022741"/>
    </source>
</evidence>
<keyword evidence="2" id="KW-0723">Serine/threonine-protein kinase</keyword>
<dbReference type="InterPro" id="IPR011009">
    <property type="entry name" value="Kinase-like_dom_sf"/>
</dbReference>
<dbReference type="RefSeq" id="WP_344984109.1">
    <property type="nucleotide sequence ID" value="NZ_BAAAXV010000001.1"/>
</dbReference>
<dbReference type="SUPFAM" id="SSF56112">
    <property type="entry name" value="Protein kinase-like (PK-like)"/>
    <property type="match status" value="1"/>
</dbReference>